<dbReference type="InterPro" id="IPR029057">
    <property type="entry name" value="PRTase-like"/>
</dbReference>
<organism evidence="2">
    <name type="scientific">uncultured organism</name>
    <dbReference type="NCBI Taxonomy" id="155900"/>
    <lineage>
        <taxon>unclassified sequences</taxon>
        <taxon>environmental samples</taxon>
    </lineage>
</organism>
<evidence type="ECO:0000259" key="1">
    <source>
        <dbReference type="Pfam" id="PF00156"/>
    </source>
</evidence>
<dbReference type="InterPro" id="IPR000836">
    <property type="entry name" value="PRTase_dom"/>
</dbReference>
<dbReference type="CDD" id="cd06223">
    <property type="entry name" value="PRTases_typeI"/>
    <property type="match status" value="1"/>
</dbReference>
<dbReference type="EMBL" id="MN079193">
    <property type="protein sequence ID" value="QEA07011.1"/>
    <property type="molecule type" value="Genomic_DNA"/>
</dbReference>
<dbReference type="PANTHER" id="PTHR11608:SF0">
    <property type="entry name" value="BIFUNCTIONAL PROTEIN PYRR"/>
    <property type="match status" value="1"/>
</dbReference>
<sequence length="169" mass="18463">MTQLPPASELLTRMQSGIGECIAGIDPARLAMVGIHTGGVWLAERLHHALGMDAPLGRLDIGFYRDDFSRIGMHPRVRPSELPFEVDDRIIVLVDDVLYTGRTVRAALNELFDYGRPAAVRLAVMVDRCSRELPVCADVAGTRITLPAGQAVRLSGPEPLTLSIERHGE</sequence>
<dbReference type="NCBIfam" id="NF003545">
    <property type="entry name" value="PRK05205.1-1"/>
    <property type="match status" value="1"/>
</dbReference>
<proteinExistence type="predicted"/>
<name>A0A5B8REH8_9ZZZZ</name>
<dbReference type="Pfam" id="PF00156">
    <property type="entry name" value="Pribosyltran"/>
    <property type="match status" value="1"/>
</dbReference>
<evidence type="ECO:0000313" key="2">
    <source>
        <dbReference type="EMBL" id="QEA07011.1"/>
    </source>
</evidence>
<dbReference type="PANTHER" id="PTHR11608">
    <property type="entry name" value="BIFUNCTIONAL PROTEIN PYRR"/>
    <property type="match status" value="1"/>
</dbReference>
<gene>
    <name evidence="2" type="primary">pyrR_1</name>
    <name evidence="2" type="ORF">KBTEX_03355</name>
</gene>
<dbReference type="SUPFAM" id="SSF53271">
    <property type="entry name" value="PRTase-like"/>
    <property type="match status" value="1"/>
</dbReference>
<protein>
    <submittedName>
        <fullName evidence="2">Bifunctional protein PyrR</fullName>
    </submittedName>
</protein>
<dbReference type="AlphaFoldDB" id="A0A5B8REH8"/>
<accession>A0A5B8REH8</accession>
<dbReference type="InterPro" id="IPR050137">
    <property type="entry name" value="PyrR_bifunctional"/>
</dbReference>
<reference evidence="2" key="1">
    <citation type="submission" date="2019-06" db="EMBL/GenBank/DDBJ databases">
        <authorList>
            <person name="Murdoch R.W."/>
            <person name="Fathepure B."/>
        </authorList>
    </citation>
    <scope>NUCLEOTIDE SEQUENCE</scope>
</reference>
<feature type="domain" description="Phosphoribosyltransferase" evidence="1">
    <location>
        <begin position="29"/>
        <end position="137"/>
    </location>
</feature>
<dbReference type="Gene3D" id="3.40.50.2020">
    <property type="match status" value="1"/>
</dbReference>